<feature type="repeat" description="TPR" evidence="1">
    <location>
        <begin position="88"/>
        <end position="121"/>
    </location>
</feature>
<dbReference type="Pfam" id="PF13181">
    <property type="entry name" value="TPR_8"/>
    <property type="match status" value="1"/>
</dbReference>
<protein>
    <submittedName>
        <fullName evidence="2">Tetratricopeptide repeat protein</fullName>
    </submittedName>
</protein>
<dbReference type="RefSeq" id="WP_037408514.1">
    <property type="nucleotide sequence ID" value="NZ_CAJZCB010000001.1"/>
</dbReference>
<dbReference type="Pfam" id="PF13424">
    <property type="entry name" value="TPR_12"/>
    <property type="match status" value="1"/>
</dbReference>
<dbReference type="AlphaFoldDB" id="A0A066THI4"/>
<reference evidence="2 3" key="1">
    <citation type="submission" date="2014-03" db="EMBL/GenBank/DDBJ databases">
        <title>The genomes of two eusocial bee gut symbionts.</title>
        <authorList>
            <person name="Kwong W.K."/>
            <person name="Engel P."/>
            <person name="Koch H."/>
            <person name="Moran N.A."/>
        </authorList>
    </citation>
    <scope>NUCLEOTIDE SEQUENCE [LARGE SCALE GENOMIC DNA]</scope>
    <source>
        <strain evidence="3">wkB29</strain>
    </source>
</reference>
<proteinExistence type="predicted"/>
<dbReference type="Proteomes" id="UP000027170">
    <property type="component" value="Unassembled WGS sequence"/>
</dbReference>
<dbReference type="SMART" id="SM00028">
    <property type="entry name" value="TPR"/>
    <property type="match status" value="3"/>
</dbReference>
<evidence type="ECO:0000313" key="3">
    <source>
        <dbReference type="Proteomes" id="UP000027170"/>
    </source>
</evidence>
<keyword evidence="3" id="KW-1185">Reference proteome</keyword>
<feature type="repeat" description="TPR" evidence="1">
    <location>
        <begin position="11"/>
        <end position="44"/>
    </location>
</feature>
<evidence type="ECO:0000256" key="1">
    <source>
        <dbReference type="PROSITE-ProRule" id="PRU00339"/>
    </source>
</evidence>
<organism evidence="2 3">
    <name type="scientific">Snodgrassella communis</name>
    <dbReference type="NCBI Taxonomy" id="2946699"/>
    <lineage>
        <taxon>Bacteria</taxon>
        <taxon>Pseudomonadati</taxon>
        <taxon>Pseudomonadota</taxon>
        <taxon>Betaproteobacteria</taxon>
        <taxon>Neisseriales</taxon>
        <taxon>Neisseriaceae</taxon>
        <taxon>Snodgrassella</taxon>
    </lineage>
</organism>
<dbReference type="eggNOG" id="COG4783">
    <property type="taxonomic scope" value="Bacteria"/>
</dbReference>
<accession>A0A066THI4</accession>
<gene>
    <name evidence="2" type="ORF">SALWKB29_1823</name>
</gene>
<dbReference type="SUPFAM" id="SSF48452">
    <property type="entry name" value="TPR-like"/>
    <property type="match status" value="1"/>
</dbReference>
<dbReference type="EMBL" id="JFZV01000010">
    <property type="protein sequence ID" value="KDN14162.1"/>
    <property type="molecule type" value="Genomic_DNA"/>
</dbReference>
<dbReference type="OrthoDB" id="1551390at2"/>
<evidence type="ECO:0000313" key="2">
    <source>
        <dbReference type="EMBL" id="KDN14162.1"/>
    </source>
</evidence>
<keyword evidence="1" id="KW-0802">TPR repeat</keyword>
<sequence>MELSDELYDQIVSKLEQGDQYAEAGEYNKAIEKYESALNLVPLQKENWEVSLHIYTAMADSYFNLGNYQQANNNYEQALKCPDGLGNGYVWLGLGETYYELENMDKAKDALMSAYMLEGKEIFEDEDDKYFSLIQDSIG</sequence>
<comment type="caution">
    <text evidence="2">The sequence shown here is derived from an EMBL/GenBank/DDBJ whole genome shotgun (WGS) entry which is preliminary data.</text>
</comment>
<dbReference type="Gene3D" id="1.25.40.10">
    <property type="entry name" value="Tetratricopeptide repeat domain"/>
    <property type="match status" value="1"/>
</dbReference>
<dbReference type="PROSITE" id="PS50005">
    <property type="entry name" value="TPR"/>
    <property type="match status" value="2"/>
</dbReference>
<dbReference type="InterPro" id="IPR019734">
    <property type="entry name" value="TPR_rpt"/>
</dbReference>
<dbReference type="InterPro" id="IPR011990">
    <property type="entry name" value="TPR-like_helical_dom_sf"/>
</dbReference>
<name>A0A066THI4_9NEIS</name>